<dbReference type="PANTHER" id="PTHR43320:SF2">
    <property type="entry name" value="2-DEHYDRO-3-DEOXYGLUCONOKINASE_2-DEHYDRO-3-DEOXYGALACTONOKINASE"/>
    <property type="match status" value="1"/>
</dbReference>
<proteinExistence type="inferred from homology"/>
<keyword evidence="6" id="KW-1185">Reference proteome</keyword>
<dbReference type="PANTHER" id="PTHR43320">
    <property type="entry name" value="SUGAR KINASE"/>
    <property type="match status" value="1"/>
</dbReference>
<evidence type="ECO:0000313" key="6">
    <source>
        <dbReference type="Proteomes" id="UP000679950"/>
    </source>
</evidence>
<sequence>MGKVVTLGEIMLRLSTETGIRLSGAHHFQAHYGGGEANVGISLANFAHEVYFASKVPDNALGHAVKRHLNSYGVSTKHLLFGGDRLGTYYMEAGVGERAASIIYDRAYSSFAEMTTLEWDMETLLEEVDILHLSGITPALSKSWKALVMRCIQIAKNHEVKISFDINYRGKLWSQKEAGETIRQILPYVDFCSAGKMDALYLLGMKEYKGNEDELIDYYQQMQKAYPNIQLFYSTKRTVHSASAHTLVGTLWMNEQYYESCVHVMDPIVDRVGGGDAFSAGILHGILEEKEAQTIVEFATAASALKHTVHGDCSPFSVEEIESFMAAGSGKIDR</sequence>
<dbReference type="SUPFAM" id="SSF53613">
    <property type="entry name" value="Ribokinase-like"/>
    <property type="match status" value="1"/>
</dbReference>
<protein>
    <submittedName>
        <fullName evidence="5">2-dehydro-3-deoxygluconokinase</fullName>
    </submittedName>
</protein>
<organism evidence="5 6">
    <name type="scientific">Lederbergia ruris</name>
    <dbReference type="NCBI Taxonomy" id="217495"/>
    <lineage>
        <taxon>Bacteria</taxon>
        <taxon>Bacillati</taxon>
        <taxon>Bacillota</taxon>
        <taxon>Bacilli</taxon>
        <taxon>Bacillales</taxon>
        <taxon>Bacillaceae</taxon>
        <taxon>Lederbergia</taxon>
    </lineage>
</organism>
<dbReference type="Proteomes" id="UP000679950">
    <property type="component" value="Unassembled WGS sequence"/>
</dbReference>
<dbReference type="InterPro" id="IPR011611">
    <property type="entry name" value="PfkB_dom"/>
</dbReference>
<name>A0ABQ4KG59_9BACI</name>
<accession>A0ABQ4KG59</accession>
<dbReference type="Gene3D" id="3.40.1190.20">
    <property type="match status" value="1"/>
</dbReference>
<dbReference type="InterPro" id="IPR029056">
    <property type="entry name" value="Ribokinase-like"/>
</dbReference>
<evidence type="ECO:0000256" key="3">
    <source>
        <dbReference type="ARBA" id="ARBA00022777"/>
    </source>
</evidence>
<comment type="similarity">
    <text evidence="1">Belongs to the carbohydrate kinase PfkB family.</text>
</comment>
<keyword evidence="3" id="KW-0418">Kinase</keyword>
<dbReference type="EMBL" id="BORB01000008">
    <property type="protein sequence ID" value="GIN56961.1"/>
    <property type="molecule type" value="Genomic_DNA"/>
</dbReference>
<evidence type="ECO:0000313" key="5">
    <source>
        <dbReference type="EMBL" id="GIN56961.1"/>
    </source>
</evidence>
<keyword evidence="2" id="KW-0808">Transferase</keyword>
<comment type="caution">
    <text evidence="5">The sequence shown here is derived from an EMBL/GenBank/DDBJ whole genome shotgun (WGS) entry which is preliminary data.</text>
</comment>
<evidence type="ECO:0000259" key="4">
    <source>
        <dbReference type="Pfam" id="PF00294"/>
    </source>
</evidence>
<dbReference type="InterPro" id="IPR052700">
    <property type="entry name" value="Carb_kinase_PfkB-like"/>
</dbReference>
<feature type="domain" description="Carbohydrate kinase PfkB" evidence="4">
    <location>
        <begin position="1"/>
        <end position="315"/>
    </location>
</feature>
<evidence type="ECO:0000256" key="2">
    <source>
        <dbReference type="ARBA" id="ARBA00022679"/>
    </source>
</evidence>
<evidence type="ECO:0000256" key="1">
    <source>
        <dbReference type="ARBA" id="ARBA00010688"/>
    </source>
</evidence>
<dbReference type="CDD" id="cd01166">
    <property type="entry name" value="KdgK"/>
    <property type="match status" value="1"/>
</dbReference>
<gene>
    <name evidence="5" type="primary">kdgK_2</name>
    <name evidence="5" type="ORF">J8TS2_12800</name>
</gene>
<reference evidence="5 6" key="1">
    <citation type="submission" date="2021-03" db="EMBL/GenBank/DDBJ databases">
        <title>Antimicrobial resistance genes in bacteria isolated from Japanese honey, and their potential for conferring macrolide and lincosamide resistance in the American foulbrood pathogen Paenibacillus larvae.</title>
        <authorList>
            <person name="Okamoto M."/>
            <person name="Kumagai M."/>
            <person name="Kanamori H."/>
            <person name="Takamatsu D."/>
        </authorList>
    </citation>
    <scope>NUCLEOTIDE SEQUENCE [LARGE SCALE GENOMIC DNA]</scope>
    <source>
        <strain evidence="5 6">J8TS2</strain>
    </source>
</reference>
<dbReference type="Pfam" id="PF00294">
    <property type="entry name" value="PfkB"/>
    <property type="match status" value="1"/>
</dbReference>
<dbReference type="RefSeq" id="WP_212965851.1">
    <property type="nucleotide sequence ID" value="NZ_BORB01000008.1"/>
</dbReference>